<evidence type="ECO:0000313" key="7">
    <source>
        <dbReference type="Proteomes" id="UP001652623"/>
    </source>
</evidence>
<dbReference type="PANTHER" id="PTHR21576:SF22">
    <property type="entry name" value="F25A4.25 PROTEIN"/>
    <property type="match status" value="1"/>
</dbReference>
<evidence type="ECO:0000256" key="1">
    <source>
        <dbReference type="ARBA" id="ARBA00004141"/>
    </source>
</evidence>
<protein>
    <submittedName>
        <fullName evidence="8">Uncharacterized protein LOC132800163</fullName>
    </submittedName>
</protein>
<comment type="subcellular location">
    <subcellularLocation>
        <location evidence="1">Membrane</location>
        <topology evidence="1">Multi-pass membrane protein</topology>
    </subcellularLocation>
</comment>
<keyword evidence="4 5" id="KW-0472">Membrane</keyword>
<feature type="transmembrane region" description="Helical" evidence="5">
    <location>
        <begin position="130"/>
        <end position="154"/>
    </location>
</feature>
<sequence length="218" mass="24051">MLSNKWVATVASIWIQCSIGAYTFGIYSSALNSSQGYDQSTLDTVSVFKDIETNIGVLSGLLHSAIAIKNRPSPSSATQLGGPWVVHLAGAFQCFVGYFFMWVVVARGFLAPSEAVSIRVYDIFCGGNPANFLLMLALLSTFISLLLIFSVRTYETTSTVDDKKHLNAFSAIALIIIAYRMIIIILQNFFTFPSWAQLFSFLLLLLLLFSSIDSDNRQ</sequence>
<dbReference type="InterPro" id="IPR010658">
    <property type="entry name" value="Nodulin-like"/>
</dbReference>
<feature type="transmembrane region" description="Helical" evidence="5">
    <location>
        <begin position="84"/>
        <end position="110"/>
    </location>
</feature>
<feature type="transmembrane region" description="Helical" evidence="5">
    <location>
        <begin position="192"/>
        <end position="212"/>
    </location>
</feature>
<proteinExistence type="predicted"/>
<keyword evidence="7" id="KW-1185">Reference proteome</keyword>
<keyword evidence="3 5" id="KW-1133">Transmembrane helix</keyword>
<dbReference type="Proteomes" id="UP001652623">
    <property type="component" value="Chromosome 12"/>
</dbReference>
<feature type="transmembrane region" description="Helical" evidence="5">
    <location>
        <begin position="166"/>
        <end position="186"/>
    </location>
</feature>
<evidence type="ECO:0000256" key="2">
    <source>
        <dbReference type="ARBA" id="ARBA00022692"/>
    </source>
</evidence>
<feature type="domain" description="Nodulin-like" evidence="6">
    <location>
        <begin position="5"/>
        <end position="106"/>
    </location>
</feature>
<feature type="transmembrane region" description="Helical" evidence="5">
    <location>
        <begin position="6"/>
        <end position="27"/>
    </location>
</feature>
<dbReference type="RefSeq" id="XP_060669166.1">
    <property type="nucleotide sequence ID" value="XM_060813183.1"/>
</dbReference>
<evidence type="ECO:0000256" key="4">
    <source>
        <dbReference type="ARBA" id="ARBA00023136"/>
    </source>
</evidence>
<dbReference type="GeneID" id="132800163"/>
<keyword evidence="2 5" id="KW-0812">Transmembrane</keyword>
<dbReference type="Pfam" id="PF06813">
    <property type="entry name" value="Nodulin-like"/>
    <property type="match status" value="1"/>
</dbReference>
<gene>
    <name evidence="8" type="primary">LOC132800163</name>
</gene>
<dbReference type="PANTHER" id="PTHR21576">
    <property type="entry name" value="UNCHARACTERIZED NODULIN-LIKE PROTEIN"/>
    <property type="match status" value="1"/>
</dbReference>
<organism evidence="7 8">
    <name type="scientific">Ziziphus jujuba</name>
    <name type="common">Chinese jujube</name>
    <name type="synonym">Ziziphus sativa</name>
    <dbReference type="NCBI Taxonomy" id="326968"/>
    <lineage>
        <taxon>Eukaryota</taxon>
        <taxon>Viridiplantae</taxon>
        <taxon>Streptophyta</taxon>
        <taxon>Embryophyta</taxon>
        <taxon>Tracheophyta</taxon>
        <taxon>Spermatophyta</taxon>
        <taxon>Magnoliopsida</taxon>
        <taxon>eudicotyledons</taxon>
        <taxon>Gunneridae</taxon>
        <taxon>Pentapetalae</taxon>
        <taxon>rosids</taxon>
        <taxon>fabids</taxon>
        <taxon>Rosales</taxon>
        <taxon>Rhamnaceae</taxon>
        <taxon>Paliureae</taxon>
        <taxon>Ziziphus</taxon>
    </lineage>
</organism>
<evidence type="ECO:0000256" key="5">
    <source>
        <dbReference type="SAM" id="Phobius"/>
    </source>
</evidence>
<accession>A0ABM3ZXH3</accession>
<reference evidence="8" key="1">
    <citation type="submission" date="2025-08" db="UniProtKB">
        <authorList>
            <consortium name="RefSeq"/>
        </authorList>
    </citation>
    <scope>IDENTIFICATION</scope>
    <source>
        <tissue evidence="8">Seedling</tissue>
    </source>
</reference>
<evidence type="ECO:0000256" key="3">
    <source>
        <dbReference type="ARBA" id="ARBA00022989"/>
    </source>
</evidence>
<evidence type="ECO:0000313" key="8">
    <source>
        <dbReference type="RefSeq" id="XP_060669166.1"/>
    </source>
</evidence>
<name>A0ABM3ZXH3_ZIZJJ</name>
<evidence type="ECO:0000259" key="6">
    <source>
        <dbReference type="Pfam" id="PF06813"/>
    </source>
</evidence>